<dbReference type="EMBL" id="JADFFM010000001">
    <property type="protein sequence ID" value="MBE9665289.1"/>
    <property type="molecule type" value="Genomic_DNA"/>
</dbReference>
<evidence type="ECO:0000256" key="1">
    <source>
        <dbReference type="SAM" id="SignalP"/>
    </source>
</evidence>
<keyword evidence="3" id="KW-0675">Receptor</keyword>
<feature type="signal peptide" evidence="1">
    <location>
        <begin position="1"/>
        <end position="21"/>
    </location>
</feature>
<dbReference type="SUPFAM" id="SSF49452">
    <property type="entry name" value="Starch-binding domain-like"/>
    <property type="match status" value="1"/>
</dbReference>
<evidence type="ECO:0000313" key="3">
    <source>
        <dbReference type="EMBL" id="MBE9665289.1"/>
    </source>
</evidence>
<keyword evidence="1" id="KW-0732">Signal</keyword>
<keyword evidence="4" id="KW-1185">Reference proteome</keyword>
<feature type="domain" description="Outer membrane protein beta-barrel" evidence="2">
    <location>
        <begin position="466"/>
        <end position="924"/>
    </location>
</feature>
<evidence type="ECO:0000259" key="2">
    <source>
        <dbReference type="Pfam" id="PF14905"/>
    </source>
</evidence>
<organism evidence="3 4">
    <name type="scientific">Mucilaginibacter boryungensis</name>
    <dbReference type="NCBI Taxonomy" id="768480"/>
    <lineage>
        <taxon>Bacteria</taxon>
        <taxon>Pseudomonadati</taxon>
        <taxon>Bacteroidota</taxon>
        <taxon>Sphingobacteriia</taxon>
        <taxon>Sphingobacteriales</taxon>
        <taxon>Sphingobacteriaceae</taxon>
        <taxon>Mucilaginibacter</taxon>
    </lineage>
</organism>
<dbReference type="Pfam" id="PF14905">
    <property type="entry name" value="OMP_b-brl_3"/>
    <property type="match status" value="1"/>
</dbReference>
<dbReference type="SUPFAM" id="SSF56935">
    <property type="entry name" value="Porins"/>
    <property type="match status" value="1"/>
</dbReference>
<dbReference type="Proteomes" id="UP000632774">
    <property type="component" value="Unassembled WGS sequence"/>
</dbReference>
<evidence type="ECO:0000313" key="4">
    <source>
        <dbReference type="Proteomes" id="UP000632774"/>
    </source>
</evidence>
<dbReference type="RefSeq" id="WP_194104690.1">
    <property type="nucleotide sequence ID" value="NZ_JADFFM010000001.1"/>
</dbReference>
<proteinExistence type="predicted"/>
<dbReference type="InterPro" id="IPR041700">
    <property type="entry name" value="OMP_b-brl_3"/>
</dbReference>
<sequence>MKITILPLLLLYLFFSSRTFAQTTYSVKGSVIDSSSNIRLVSTTICVLNAKDSTLREFVRAGANGTFSLNKLTKGKFILLVSYPDYADYVEHFALDEAKPQHDFGKISLTLKAKLLQEVLIKGTVAAMKIKGDTTEFNAKAYTIQPNSKVEDLLKQLPGIQVDKDGKITAQGETVKKVLVDGEEFFGDDPTLVTKNIRGDMVDKVQLYDKKSDQATFTGVDDGQKTKTINIKLKEDKKNGYFGKVDAGAGTDGYYSAQAMYNRFSGKKKFSAYGIASNTGKTGLGWEDSNKYGTSNTEVTDDGGIIFFGGGGGDLDSFDGRYNGQGIPIAQTGGIHYDNKWDNDKKTANANYKAGYLEITGSSNNQTQRTLPGSSFSNNTNQDFKNSVFRQKLDYTYTVKLDSMSTLKLAIDGTQKNSKNNSTNMTTTSSPSFVTGVPDTLLNTNQRALTNNVNNQIFNASAFYTRKFKKTGRTISINVAGNMNNSDAKGFLKSEIDFYNKTTALLDSTQKTDQYKTTVTKTHNFNGNATYTEPLNKKTSIIFNYGLGDINSNSDRKSFNNNGGVYNALDTKFSNDYTVNQLSNNFGASLNYRAPKSTLNVSARATAVNYKQTDEIAHTGLSRNFLNWNPNASYQYRFTQQKSFRISYFGNTNQPSIDQIQPVRVNTDPLNIQAGNPLLSPAFNNRFSINYNSYKIISDESIWFSGSYSFTGNAIVNNNTYKNGVNTYQSVNLTGHQPYNFSFNGNYGKKIPGININAGLFFGGNGGKSYNFSNGVLNTTTTSGFSGQLSLYKSQQKKYDFRLAAGPGYSFGKTSLQPNINNNGYTFQGYSYLNLYLPGKIQINSDGNYQYRGKTQTFNETFSQFILNASIVKTLLKQDNLKLSLSGNDLFDQNRGFNRNSSNGTITQSSYTSIRRYFLFSITWDFNKMGGAPQPNSK</sequence>
<comment type="caution">
    <text evidence="3">The sequence shown here is derived from an EMBL/GenBank/DDBJ whole genome shotgun (WGS) entry which is preliminary data.</text>
</comment>
<protein>
    <submittedName>
        <fullName evidence="3">TonB-dependent receptor</fullName>
    </submittedName>
</protein>
<gene>
    <name evidence="3" type="ORF">IRJ18_02865</name>
</gene>
<dbReference type="InterPro" id="IPR013784">
    <property type="entry name" value="Carb-bd-like_fold"/>
</dbReference>
<name>A0ABR9XDY9_9SPHI</name>
<reference evidence="3 4" key="1">
    <citation type="submission" date="2020-10" db="EMBL/GenBank/DDBJ databases">
        <title>Mucilaginibacter mali sp. nov., isolated from rhizosphere soil of apple orchard.</title>
        <authorList>
            <person name="Lee J.-S."/>
            <person name="Kim H.S."/>
            <person name="Kim J.-S."/>
        </authorList>
    </citation>
    <scope>NUCLEOTIDE SEQUENCE [LARGE SCALE GENOMIC DNA]</scope>
    <source>
        <strain evidence="3 4">KCTC 23157</strain>
    </source>
</reference>
<accession>A0ABR9XDY9</accession>
<feature type="chain" id="PRO_5046658268" evidence="1">
    <location>
        <begin position="22"/>
        <end position="938"/>
    </location>
</feature>